<evidence type="ECO:0000313" key="2">
    <source>
        <dbReference type="Proteomes" id="UP001596233"/>
    </source>
</evidence>
<accession>A0ABW1UX99</accession>
<reference evidence="2" key="1">
    <citation type="journal article" date="2019" name="Int. J. Syst. Evol. Microbiol.">
        <title>The Global Catalogue of Microorganisms (GCM) 10K type strain sequencing project: providing services to taxonomists for standard genome sequencing and annotation.</title>
        <authorList>
            <consortium name="The Broad Institute Genomics Platform"/>
            <consortium name="The Broad Institute Genome Sequencing Center for Infectious Disease"/>
            <person name="Wu L."/>
            <person name="Ma J."/>
        </authorList>
    </citation>
    <scope>NUCLEOTIDE SEQUENCE [LARGE SCALE GENOMIC DNA]</scope>
    <source>
        <strain evidence="2">PCU 280</strain>
    </source>
</reference>
<proteinExistence type="predicted"/>
<sequence>MTTNANENNEKKEQLNDDAKKLIAELYNRSLKMLQIEFEGYQVKGQLINHPNFGPLFAYQLTDNSTENVYACGFFINEMLEKHKDAATAQQWLASFFVDMISEQVSKPLPIPPQTQEESKKLLDQHIIPHCLTSVREEFSTEKVYVNIAMHEKAGAVLEAGFPDIKEGNNVCAMPIPYLITLHLMNRDPAEPLVNGLYLIREQLGLE</sequence>
<gene>
    <name evidence="1" type="ORF">ACFP56_00400</name>
</gene>
<protein>
    <submittedName>
        <fullName evidence="1">Uncharacterized protein</fullName>
    </submittedName>
</protein>
<keyword evidence="2" id="KW-1185">Reference proteome</keyword>
<name>A0ABW1UX99_9BACL</name>
<organism evidence="1 2">
    <name type="scientific">Paenibacillus septentrionalis</name>
    <dbReference type="NCBI Taxonomy" id="429342"/>
    <lineage>
        <taxon>Bacteria</taxon>
        <taxon>Bacillati</taxon>
        <taxon>Bacillota</taxon>
        <taxon>Bacilli</taxon>
        <taxon>Bacillales</taxon>
        <taxon>Paenibacillaceae</taxon>
        <taxon>Paenibacillus</taxon>
    </lineage>
</organism>
<dbReference type="Proteomes" id="UP001596233">
    <property type="component" value="Unassembled WGS sequence"/>
</dbReference>
<comment type="caution">
    <text evidence="1">The sequence shown here is derived from an EMBL/GenBank/DDBJ whole genome shotgun (WGS) entry which is preliminary data.</text>
</comment>
<evidence type="ECO:0000313" key="1">
    <source>
        <dbReference type="EMBL" id="MFC6331064.1"/>
    </source>
</evidence>
<dbReference type="RefSeq" id="WP_379229897.1">
    <property type="nucleotide sequence ID" value="NZ_JBHSTE010000001.1"/>
</dbReference>
<dbReference type="EMBL" id="JBHSTE010000001">
    <property type="protein sequence ID" value="MFC6331064.1"/>
    <property type="molecule type" value="Genomic_DNA"/>
</dbReference>